<dbReference type="AlphaFoldDB" id="A0A9N8HIH9"/>
<evidence type="ECO:0000259" key="6">
    <source>
        <dbReference type="Pfam" id="PF25789"/>
    </source>
</evidence>
<dbReference type="Pfam" id="PF25789">
    <property type="entry name" value="TPR_NAA35"/>
    <property type="match status" value="1"/>
</dbReference>
<accession>A0A9N8HIH9</accession>
<keyword evidence="3" id="KW-0963">Cytoplasm</keyword>
<reference evidence="7" key="1">
    <citation type="submission" date="2020-06" db="EMBL/GenBank/DDBJ databases">
        <authorList>
            <consortium name="Plant Systems Biology data submission"/>
        </authorList>
    </citation>
    <scope>NUCLEOTIDE SEQUENCE</scope>
    <source>
        <strain evidence="7">D6</strain>
    </source>
</reference>
<sequence length="769" mass="85874">MEDSTGAQNTDRGNATSSTDTTSASMQPNGLGYDDLKDAVDITAMVDSCVDSLSFENPMLCTEGFCLQDSMAAMELLDPKMDSCEVAALQILPQQEKPAINGDRKVKVLFPRPTPTEIDDDFLPLPWNELTLRDSCLIAVEALVRLESMLGGSSVVESIYTCLYAHADICQDMKDRLLHGGQSRNSHGSAGTAPQHVVFATSLALVEISEIMRSIVLQGDIYEEEDFCANSYNVPIYSNREKGSTMEELSLALLLVRECKGAADTDEQKTAICILNFLIDLLNLCSTVARVAGARVVQTMLETKSRVLSAVQNLRDAATLWKKLIETKSTRETNLLQRAFDPFVNRPLCGNAPVRKVVFLEPAKSLEILSKIVAEVDWALCHLVLKGNSIRRIRGILDRLSKSSINIFARSLIVLNLYFDDKLLGQYSLSDLIVKHMQETAAVPSELFETKHGRLFLNRLAKPIYDTLKLRLLNRNRQRAFMEAVILQDWARLQQEAHIIDVRYRKEKGLANSSPPFVSQYVLANLVSIMDLHLAIGVELALFRSQEDLATVFWYRDFLLSTMLNVRSAMWRTKEAGNDGRHKNNKKKGHDGVAKGQETIDYEFDFALLECKRNLCRGLVRFMAALQQAGVLETRKFHFTTAEKVFRKRFEAFANIQQPPPLSFDDFRQGSSFARVSQSDLLASTGECFKSSKTSVGKALTLLSDLDISLLATTKEDLNQLAKICVGNSVYMQKLRQSIAAGEGGNQSKQQKTVFEFDSNSDFCTVKLE</sequence>
<evidence type="ECO:0000313" key="8">
    <source>
        <dbReference type="Proteomes" id="UP001153069"/>
    </source>
</evidence>
<protein>
    <submittedName>
        <fullName evidence="7">Mak10 subunit, NatC N(Alpha)-terminal acetyltransferase</fullName>
    </submittedName>
</protein>
<organism evidence="7 8">
    <name type="scientific">Seminavis robusta</name>
    <dbReference type="NCBI Taxonomy" id="568900"/>
    <lineage>
        <taxon>Eukaryota</taxon>
        <taxon>Sar</taxon>
        <taxon>Stramenopiles</taxon>
        <taxon>Ochrophyta</taxon>
        <taxon>Bacillariophyta</taxon>
        <taxon>Bacillariophyceae</taxon>
        <taxon>Bacillariophycidae</taxon>
        <taxon>Naviculales</taxon>
        <taxon>Naviculaceae</taxon>
        <taxon>Seminavis</taxon>
    </lineage>
</organism>
<evidence type="ECO:0000259" key="5">
    <source>
        <dbReference type="Pfam" id="PF04112"/>
    </source>
</evidence>
<feature type="region of interest" description="Disordered" evidence="4">
    <location>
        <begin position="1"/>
        <end position="30"/>
    </location>
</feature>
<comment type="similarity">
    <text evidence="2">Belongs to the MAK10 family.</text>
</comment>
<gene>
    <name evidence="7" type="ORF">SEMRO_785_G202160.1</name>
</gene>
<dbReference type="PANTHER" id="PTHR21373:SF0">
    <property type="entry name" value="N-ALPHA-ACETYLTRANSFERASE 35, NATC AUXILIARY SUBUNIT"/>
    <property type="match status" value="1"/>
</dbReference>
<dbReference type="EMBL" id="CAICTM010000784">
    <property type="protein sequence ID" value="CAB9516473.1"/>
    <property type="molecule type" value="Genomic_DNA"/>
</dbReference>
<dbReference type="InterPro" id="IPR057983">
    <property type="entry name" value="NAA35-like_N"/>
</dbReference>
<evidence type="ECO:0000256" key="1">
    <source>
        <dbReference type="ARBA" id="ARBA00004496"/>
    </source>
</evidence>
<dbReference type="OrthoDB" id="269405at2759"/>
<comment type="subcellular location">
    <subcellularLocation>
        <location evidence="1">Cytoplasm</location>
    </subcellularLocation>
</comment>
<evidence type="ECO:0000313" key="7">
    <source>
        <dbReference type="EMBL" id="CAB9516473.1"/>
    </source>
</evidence>
<proteinExistence type="inferred from homology"/>
<feature type="domain" description="NAA35-like N-terminal" evidence="5">
    <location>
        <begin position="58"/>
        <end position="240"/>
    </location>
</feature>
<evidence type="ECO:0000256" key="2">
    <source>
        <dbReference type="ARBA" id="ARBA00006289"/>
    </source>
</evidence>
<dbReference type="InterPro" id="IPR007244">
    <property type="entry name" value="Naa35_N"/>
</dbReference>
<dbReference type="Pfam" id="PF04112">
    <property type="entry name" value="Mak10"/>
    <property type="match status" value="1"/>
</dbReference>
<evidence type="ECO:0000256" key="4">
    <source>
        <dbReference type="SAM" id="MobiDB-lite"/>
    </source>
</evidence>
<dbReference type="PANTHER" id="PTHR21373">
    <property type="entry name" value="GLUCOSE REPRESSIBLE PROTEIN MAK10"/>
    <property type="match status" value="1"/>
</dbReference>
<feature type="compositionally biased region" description="Polar residues" evidence="4">
    <location>
        <begin position="1"/>
        <end position="14"/>
    </location>
</feature>
<name>A0A9N8HIH9_9STRA</name>
<evidence type="ECO:0000256" key="3">
    <source>
        <dbReference type="ARBA" id="ARBA00022490"/>
    </source>
</evidence>
<comment type="caution">
    <text evidence="7">The sequence shown here is derived from an EMBL/GenBank/DDBJ whole genome shotgun (WGS) entry which is preliminary data.</text>
</comment>
<dbReference type="Proteomes" id="UP001153069">
    <property type="component" value="Unassembled WGS sequence"/>
</dbReference>
<dbReference type="GO" id="GO:0031417">
    <property type="term" value="C:NatC complex"/>
    <property type="evidence" value="ECO:0007669"/>
    <property type="project" value="InterPro"/>
</dbReference>
<dbReference type="InterPro" id="IPR057982">
    <property type="entry name" value="TPR_NAA35"/>
</dbReference>
<feature type="compositionally biased region" description="Low complexity" evidence="4">
    <location>
        <begin position="15"/>
        <end position="25"/>
    </location>
</feature>
<feature type="domain" description="NAA35-like TPR repeats" evidence="6">
    <location>
        <begin position="385"/>
        <end position="765"/>
    </location>
</feature>
<keyword evidence="8" id="KW-1185">Reference proteome</keyword>